<accession>A0A061R019</accession>
<feature type="non-terminal residue" evidence="1">
    <location>
        <position position="118"/>
    </location>
</feature>
<reference evidence="1" key="1">
    <citation type="submission" date="2014-05" db="EMBL/GenBank/DDBJ databases">
        <title>The transcriptome of the halophilic microalga Tetraselmis sp. GSL018 isolated from the Great Salt Lake, Utah.</title>
        <authorList>
            <person name="Jinkerson R.E."/>
            <person name="D'Adamo S."/>
            <person name="Posewitz M.C."/>
        </authorList>
    </citation>
    <scope>NUCLEOTIDE SEQUENCE</scope>
    <source>
        <strain evidence="1">GSL018</strain>
    </source>
</reference>
<gene>
    <name evidence="1" type="ORF">TSPGSL018_19185</name>
</gene>
<organism evidence="1">
    <name type="scientific">Tetraselmis sp. GSL018</name>
    <dbReference type="NCBI Taxonomy" id="582737"/>
    <lineage>
        <taxon>Eukaryota</taxon>
        <taxon>Viridiplantae</taxon>
        <taxon>Chlorophyta</taxon>
        <taxon>core chlorophytes</taxon>
        <taxon>Chlorodendrophyceae</taxon>
        <taxon>Chlorodendrales</taxon>
        <taxon>Chlorodendraceae</taxon>
        <taxon>Tetraselmis</taxon>
    </lineage>
</organism>
<sequence>QTSTTSDFTIAMETFSLDPELEPSPAKPPAFKQRGKKLSSALVRGQEVKRAVESFYSWDVIDLTAGARTWPYSHKKRFSSGSPSWSLLEGALNLPWDIVPGGFTKKTWIEFNVTSCPG</sequence>
<dbReference type="AlphaFoldDB" id="A0A061R019"/>
<dbReference type="EMBL" id="GBEZ01022820">
    <property type="protein sequence ID" value="JAC64035.1"/>
    <property type="molecule type" value="Transcribed_RNA"/>
</dbReference>
<protein>
    <submittedName>
        <fullName evidence="1">Uncharacterized protein</fullName>
    </submittedName>
</protein>
<feature type="non-terminal residue" evidence="1">
    <location>
        <position position="1"/>
    </location>
</feature>
<name>A0A061R019_9CHLO</name>
<evidence type="ECO:0000313" key="1">
    <source>
        <dbReference type="EMBL" id="JAC64035.1"/>
    </source>
</evidence>
<proteinExistence type="predicted"/>